<evidence type="ECO:0000256" key="2">
    <source>
        <dbReference type="RuleBase" id="RU361163"/>
    </source>
</evidence>
<keyword evidence="4" id="KW-0812">Transmembrane</keyword>
<keyword evidence="4" id="KW-0472">Membrane</keyword>
<sequence length="498" mass="52856">MPASLTNIARDSSPAPPPRYTPPPPSYGATDTDLEANVVVAKPDVKLLSSSPSSSSSPKKVDATAAEVRMEPAWMAWRRERMQILGPVQQDKRVLLWAWSLLCIFAIVLGVGLGLAPARPDTPTEPARDQGAALPDLSKHLPLNRLQTEKLVIYLLHPFGTAPSASAASPDNTPIQPSPWPASPIHLRQPWGCFHFTLAYSSTASGTTLPSLPTLLFKYHACPAPSCPFSTNHPSFAFLFDPGYFLAITFTMKFTSAALCAGAAALVSAVPTKTLNRRADFCDQWGSAVTGTYTVYNNLWGQANADSGSQCTGVDSLSGSTLAWHTSWTWTGGAGQVKSYANVVLTDVEQKQLSAISSIPSTWQWSYEGSDLVADVAYDLFTSSTAGGDEEYEIMIWLSALGGAGPISSTGSSIATTTLGGVSFDLYSGPNGQMTVFSFVASSDAKDFSADLKDFVDYLTANQGLSTSQYIKSIGAGTEPFSGTDAVFTTTAFSVSMS</sequence>
<dbReference type="InterPro" id="IPR002594">
    <property type="entry name" value="GH12"/>
</dbReference>
<organism evidence="5 6">
    <name type="scientific">Diplodia corticola</name>
    <dbReference type="NCBI Taxonomy" id="236234"/>
    <lineage>
        <taxon>Eukaryota</taxon>
        <taxon>Fungi</taxon>
        <taxon>Dikarya</taxon>
        <taxon>Ascomycota</taxon>
        <taxon>Pezizomycotina</taxon>
        <taxon>Dothideomycetes</taxon>
        <taxon>Dothideomycetes incertae sedis</taxon>
        <taxon>Botryosphaeriales</taxon>
        <taxon>Botryosphaeriaceae</taxon>
        <taxon>Diplodia</taxon>
    </lineage>
</organism>
<dbReference type="GO" id="GO:0000272">
    <property type="term" value="P:polysaccharide catabolic process"/>
    <property type="evidence" value="ECO:0007669"/>
    <property type="project" value="UniProtKB-KW"/>
</dbReference>
<dbReference type="GeneID" id="31018894"/>
<keyword evidence="2 5" id="KW-0378">Hydrolase</keyword>
<gene>
    <name evidence="5" type="ORF">BKCO1_7000183</name>
</gene>
<evidence type="ECO:0000256" key="4">
    <source>
        <dbReference type="SAM" id="Phobius"/>
    </source>
</evidence>
<evidence type="ECO:0000313" key="5">
    <source>
        <dbReference type="EMBL" id="OJD37503.1"/>
    </source>
</evidence>
<comment type="similarity">
    <text evidence="1 2">Belongs to the glycosyl hydrolase 12 (cellulase H) family.</text>
</comment>
<keyword evidence="2" id="KW-0119">Carbohydrate metabolism</keyword>
<dbReference type="AlphaFoldDB" id="A0A1J9SAI8"/>
<feature type="region of interest" description="Disordered" evidence="3">
    <location>
        <begin position="1"/>
        <end position="31"/>
    </location>
</feature>
<dbReference type="STRING" id="236234.A0A1J9SAI8"/>
<keyword evidence="6" id="KW-1185">Reference proteome</keyword>
<feature type="transmembrane region" description="Helical" evidence="4">
    <location>
        <begin position="94"/>
        <end position="116"/>
    </location>
</feature>
<proteinExistence type="inferred from homology"/>
<comment type="caution">
    <text evidence="5">The sequence shown here is derived from an EMBL/GenBank/DDBJ whole genome shotgun (WGS) entry which is preliminary data.</text>
</comment>
<evidence type="ECO:0000313" key="6">
    <source>
        <dbReference type="Proteomes" id="UP000183809"/>
    </source>
</evidence>
<feature type="compositionally biased region" description="Polar residues" evidence="3">
    <location>
        <begin position="1"/>
        <end position="10"/>
    </location>
</feature>
<evidence type="ECO:0000256" key="3">
    <source>
        <dbReference type="SAM" id="MobiDB-lite"/>
    </source>
</evidence>
<dbReference type="SUPFAM" id="SSF49899">
    <property type="entry name" value="Concanavalin A-like lectins/glucanases"/>
    <property type="match status" value="1"/>
</dbReference>
<keyword evidence="4" id="KW-1133">Transmembrane helix</keyword>
<dbReference type="OrthoDB" id="95118at2759"/>
<dbReference type="PANTHER" id="PTHR34002">
    <property type="entry name" value="BLR1656 PROTEIN"/>
    <property type="match status" value="1"/>
</dbReference>
<keyword evidence="2" id="KW-0624">Polysaccharide degradation</keyword>
<dbReference type="InterPro" id="IPR013320">
    <property type="entry name" value="ConA-like_dom_sf"/>
</dbReference>
<dbReference type="Proteomes" id="UP000183809">
    <property type="component" value="Unassembled WGS sequence"/>
</dbReference>
<keyword evidence="2" id="KW-0326">Glycosidase</keyword>
<reference evidence="5 6" key="1">
    <citation type="submission" date="2016-10" db="EMBL/GenBank/DDBJ databases">
        <title>Proteomics and genomics reveal pathogen-plant mechanisms compatible with a hemibiotrophic lifestyle of Diplodia corticola.</title>
        <authorList>
            <person name="Fernandes I."/>
            <person name="De Jonge R."/>
            <person name="Van De Peer Y."/>
            <person name="Devreese B."/>
            <person name="Alves A."/>
            <person name="Esteves A.C."/>
        </authorList>
    </citation>
    <scope>NUCLEOTIDE SEQUENCE [LARGE SCALE GENOMIC DNA]</scope>
    <source>
        <strain evidence="5 6">CBS 112549</strain>
    </source>
</reference>
<feature type="compositionally biased region" description="Pro residues" evidence="3">
    <location>
        <begin position="14"/>
        <end position="26"/>
    </location>
</feature>
<dbReference type="EMBL" id="MNUE01000007">
    <property type="protein sequence ID" value="OJD37503.1"/>
    <property type="molecule type" value="Genomic_DNA"/>
</dbReference>
<dbReference type="Gene3D" id="2.60.120.180">
    <property type="match status" value="1"/>
</dbReference>
<dbReference type="GO" id="GO:0008810">
    <property type="term" value="F:cellulase activity"/>
    <property type="evidence" value="ECO:0007669"/>
    <property type="project" value="InterPro"/>
</dbReference>
<evidence type="ECO:0000256" key="1">
    <source>
        <dbReference type="ARBA" id="ARBA00005519"/>
    </source>
</evidence>
<dbReference type="PANTHER" id="PTHR34002:SF9">
    <property type="entry name" value="XYLOGLUCAN-SPECIFIC ENDO-BETA-1,4-GLUCANASE A"/>
    <property type="match status" value="1"/>
</dbReference>
<protein>
    <submittedName>
        <fullName evidence="5">Glycoside hydrolase family 12 protein</fullName>
    </submittedName>
</protein>
<name>A0A1J9SAI8_9PEZI</name>
<dbReference type="Pfam" id="PF01670">
    <property type="entry name" value="Glyco_hydro_12"/>
    <property type="match status" value="1"/>
</dbReference>
<accession>A0A1J9SAI8</accession>
<dbReference type="RefSeq" id="XP_020133642.1">
    <property type="nucleotide sequence ID" value="XM_020278633.1"/>
</dbReference>
<dbReference type="InterPro" id="IPR013319">
    <property type="entry name" value="GH11/12"/>
</dbReference>